<reference evidence="1 2" key="1">
    <citation type="journal article" date="2009" name="Gene">
        <title>Genome of a virulent bacteriophage Lb338-1 that lyses the probiotic Lactobacillus paracasei cheese strain.</title>
        <authorList>
            <person name="Alemayehu D."/>
            <person name="Ross R.P."/>
            <person name="O'Sullivan O."/>
            <person name="Coffey A."/>
            <person name="Stanton C."/>
            <person name="Fitzgerald G.F."/>
            <person name="McAuliffe O."/>
        </authorList>
    </citation>
    <scope>NUCLEOTIDE SEQUENCE [LARGE SCALE GENOMIC DNA]</scope>
    <source>
        <strain evidence="1">Lb338-1</strain>
    </source>
</reference>
<accession>C1KFU1</accession>
<evidence type="ECO:0000313" key="1">
    <source>
        <dbReference type="EMBL" id="ACO37102.1"/>
    </source>
</evidence>
<organism evidence="1 2">
    <name type="scientific">Lactobacillus phage Lb338-1</name>
    <dbReference type="NCBI Taxonomy" id="2892342"/>
    <lineage>
        <taxon>Viruses</taxon>
        <taxon>Duplodnaviria</taxon>
        <taxon>Heunggongvirae</taxon>
        <taxon>Uroviricota</taxon>
        <taxon>Caudoviricetes</taxon>
        <taxon>Herelleviridae</taxon>
        <taxon>Mooreparkvirus</taxon>
        <taxon>Mooreparkvirus Lb3381</taxon>
    </lineage>
</organism>
<dbReference type="GeneID" id="7751036"/>
<keyword evidence="2" id="KW-1185">Reference proteome</keyword>
<protein>
    <submittedName>
        <fullName evidence="1">Uncharacterized protein</fullName>
    </submittedName>
</protein>
<proteinExistence type="predicted"/>
<gene>
    <name evidence="1" type="ORF">lb338_phage_181</name>
</gene>
<dbReference type="EMBL" id="FJ822135">
    <property type="protein sequence ID" value="ACO37102.1"/>
    <property type="molecule type" value="Genomic_DNA"/>
</dbReference>
<dbReference type="KEGG" id="vg:7751036"/>
<dbReference type="RefSeq" id="YP_002790860.1">
    <property type="nucleotide sequence ID" value="NC_012530.1"/>
</dbReference>
<name>C1KFU1_9CAUD</name>
<sequence>MTFRKDKYIVNNEVRPLNENKLKLIVNRFSKNKKPRDRDGLLKSLPKSCTDEDMVTVLKTMGFKYPYSKKRYKRLSKGTHMQTQPDRFAFYLVDNKPDLIDWRE</sequence>
<dbReference type="Proteomes" id="UP000001878">
    <property type="component" value="Segment"/>
</dbReference>
<evidence type="ECO:0000313" key="2">
    <source>
        <dbReference type="Proteomes" id="UP000001878"/>
    </source>
</evidence>